<protein>
    <recommendedName>
        <fullName evidence="4">Superoxide dismutase copper/zinc binding domain-containing protein</fullName>
    </recommendedName>
</protein>
<dbReference type="GO" id="GO:0046872">
    <property type="term" value="F:metal ion binding"/>
    <property type="evidence" value="ECO:0007669"/>
    <property type="project" value="InterPro"/>
</dbReference>
<dbReference type="AlphaFoldDB" id="A0A5B0M1V8"/>
<feature type="signal peptide" evidence="1">
    <location>
        <begin position="1"/>
        <end position="21"/>
    </location>
</feature>
<name>A0A5B0M1V8_PUCGR</name>
<dbReference type="SUPFAM" id="SSF49329">
    <property type="entry name" value="Cu,Zn superoxide dismutase-like"/>
    <property type="match status" value="1"/>
</dbReference>
<sequence length="170" mass="19246">MAHTIATYIFWSLLIVGQAFSLSSRRFRVGEHGHFDARLVTIQPDRRFLPITCTNIRSLMGIAQTALLHYKVPTPKPSCTSGNQKITVNQPSSQRVMGNLPGLVDVFTLRINDNLIDLTGPNSIIGKSIVVHWCEPDSTCMRQHRTLDPWRQGLKKYFRSYHSTPIDSVK</sequence>
<evidence type="ECO:0000256" key="1">
    <source>
        <dbReference type="SAM" id="SignalP"/>
    </source>
</evidence>
<evidence type="ECO:0000313" key="3">
    <source>
        <dbReference type="Proteomes" id="UP000324748"/>
    </source>
</evidence>
<comment type="caution">
    <text evidence="2">The sequence shown here is derived from an EMBL/GenBank/DDBJ whole genome shotgun (WGS) entry which is preliminary data.</text>
</comment>
<feature type="chain" id="PRO_5022668577" description="Superoxide dismutase copper/zinc binding domain-containing protein" evidence="1">
    <location>
        <begin position="22"/>
        <end position="170"/>
    </location>
</feature>
<keyword evidence="3" id="KW-1185">Reference proteome</keyword>
<dbReference type="GO" id="GO:0006801">
    <property type="term" value="P:superoxide metabolic process"/>
    <property type="evidence" value="ECO:0007669"/>
    <property type="project" value="InterPro"/>
</dbReference>
<gene>
    <name evidence="2" type="ORF">PGT21_023681</name>
</gene>
<dbReference type="Proteomes" id="UP000324748">
    <property type="component" value="Unassembled WGS sequence"/>
</dbReference>
<evidence type="ECO:0000313" key="2">
    <source>
        <dbReference type="EMBL" id="KAA1070775.1"/>
    </source>
</evidence>
<evidence type="ECO:0008006" key="4">
    <source>
        <dbReference type="Google" id="ProtNLM"/>
    </source>
</evidence>
<dbReference type="Gene3D" id="2.60.40.200">
    <property type="entry name" value="Superoxide dismutase, copper/zinc binding domain"/>
    <property type="match status" value="1"/>
</dbReference>
<keyword evidence="1" id="KW-0732">Signal</keyword>
<accession>A0A5B0M1V8</accession>
<reference evidence="2 3" key="1">
    <citation type="submission" date="2019-05" db="EMBL/GenBank/DDBJ databases">
        <title>Emergence of the Ug99 lineage of the wheat stem rust pathogen through somatic hybridization.</title>
        <authorList>
            <person name="Li F."/>
            <person name="Upadhyaya N.M."/>
            <person name="Sperschneider J."/>
            <person name="Matny O."/>
            <person name="Nguyen-Phuc H."/>
            <person name="Mago R."/>
            <person name="Raley C."/>
            <person name="Miller M.E."/>
            <person name="Silverstein K.A.T."/>
            <person name="Henningsen E."/>
            <person name="Hirsch C.D."/>
            <person name="Visser B."/>
            <person name="Pretorius Z.A."/>
            <person name="Steffenson B.J."/>
            <person name="Schwessinger B."/>
            <person name="Dodds P.N."/>
            <person name="Figueroa M."/>
        </authorList>
    </citation>
    <scope>NUCLEOTIDE SEQUENCE [LARGE SCALE GENOMIC DNA]</scope>
    <source>
        <strain evidence="2">21-0</strain>
    </source>
</reference>
<dbReference type="InterPro" id="IPR036423">
    <property type="entry name" value="SOD-like_Cu/Zn_dom_sf"/>
</dbReference>
<proteinExistence type="predicted"/>
<dbReference type="OrthoDB" id="2015551at2759"/>
<dbReference type="EMBL" id="VSWC01000171">
    <property type="protein sequence ID" value="KAA1070775.1"/>
    <property type="molecule type" value="Genomic_DNA"/>
</dbReference>
<organism evidence="2 3">
    <name type="scientific">Puccinia graminis f. sp. tritici</name>
    <dbReference type="NCBI Taxonomy" id="56615"/>
    <lineage>
        <taxon>Eukaryota</taxon>
        <taxon>Fungi</taxon>
        <taxon>Dikarya</taxon>
        <taxon>Basidiomycota</taxon>
        <taxon>Pucciniomycotina</taxon>
        <taxon>Pucciniomycetes</taxon>
        <taxon>Pucciniales</taxon>
        <taxon>Pucciniaceae</taxon>
        <taxon>Puccinia</taxon>
    </lineage>
</organism>